<name>A0A4C1SF44_EUMVA</name>
<accession>A0A4C1SF44</accession>
<keyword evidence="2" id="KW-0812">Transmembrane</keyword>
<protein>
    <submittedName>
        <fullName evidence="3">Uncharacterized protein</fullName>
    </submittedName>
</protein>
<comment type="caution">
    <text evidence="3">The sequence shown here is derived from an EMBL/GenBank/DDBJ whole genome shotgun (WGS) entry which is preliminary data.</text>
</comment>
<evidence type="ECO:0000313" key="4">
    <source>
        <dbReference type="Proteomes" id="UP000299102"/>
    </source>
</evidence>
<evidence type="ECO:0000313" key="3">
    <source>
        <dbReference type="EMBL" id="GBP00722.1"/>
    </source>
</evidence>
<evidence type="ECO:0000256" key="2">
    <source>
        <dbReference type="SAM" id="Phobius"/>
    </source>
</evidence>
<reference evidence="3 4" key="1">
    <citation type="journal article" date="2019" name="Commun. Biol.">
        <title>The bagworm genome reveals a unique fibroin gene that provides high tensile strength.</title>
        <authorList>
            <person name="Kono N."/>
            <person name="Nakamura H."/>
            <person name="Ohtoshi R."/>
            <person name="Tomita M."/>
            <person name="Numata K."/>
            <person name="Arakawa K."/>
        </authorList>
    </citation>
    <scope>NUCLEOTIDE SEQUENCE [LARGE SCALE GENOMIC DNA]</scope>
</reference>
<feature type="region of interest" description="Disordered" evidence="1">
    <location>
        <begin position="81"/>
        <end position="102"/>
    </location>
</feature>
<keyword evidence="2" id="KW-0472">Membrane</keyword>
<proteinExistence type="predicted"/>
<dbReference type="AlphaFoldDB" id="A0A4C1SF44"/>
<feature type="transmembrane region" description="Helical" evidence="2">
    <location>
        <begin position="53"/>
        <end position="72"/>
    </location>
</feature>
<dbReference type="EMBL" id="BGZK01000006">
    <property type="protein sequence ID" value="GBP00722.1"/>
    <property type="molecule type" value="Genomic_DNA"/>
</dbReference>
<evidence type="ECO:0000256" key="1">
    <source>
        <dbReference type="SAM" id="MobiDB-lite"/>
    </source>
</evidence>
<keyword evidence="2" id="KW-1133">Transmembrane helix</keyword>
<dbReference type="Proteomes" id="UP000299102">
    <property type="component" value="Unassembled WGS sequence"/>
</dbReference>
<keyword evidence="4" id="KW-1185">Reference proteome</keyword>
<gene>
    <name evidence="3" type="ORF">EVAR_76959_1</name>
</gene>
<organism evidence="3 4">
    <name type="scientific">Eumeta variegata</name>
    <name type="common">Bagworm moth</name>
    <name type="synonym">Eumeta japonica</name>
    <dbReference type="NCBI Taxonomy" id="151549"/>
    <lineage>
        <taxon>Eukaryota</taxon>
        <taxon>Metazoa</taxon>
        <taxon>Ecdysozoa</taxon>
        <taxon>Arthropoda</taxon>
        <taxon>Hexapoda</taxon>
        <taxon>Insecta</taxon>
        <taxon>Pterygota</taxon>
        <taxon>Neoptera</taxon>
        <taxon>Endopterygota</taxon>
        <taxon>Lepidoptera</taxon>
        <taxon>Glossata</taxon>
        <taxon>Ditrysia</taxon>
        <taxon>Tineoidea</taxon>
        <taxon>Psychidae</taxon>
        <taxon>Oiketicinae</taxon>
        <taxon>Eumeta</taxon>
    </lineage>
</organism>
<sequence>MQCTNGLRCSGEYFCAPRQCVAVAAPLLVKIRGAKINRIIPAEAFQLNSVDLVLVYIILQIIYINVFLTVSLENAIRTNEHANDQTKSRWSPPPVDSSNFRGITGALPDTWVGIGF</sequence>